<keyword evidence="6" id="KW-1185">Reference proteome</keyword>
<dbReference type="InterPro" id="IPR009057">
    <property type="entry name" value="Homeodomain-like_sf"/>
</dbReference>
<reference evidence="5 6" key="1">
    <citation type="submission" date="2015-03" db="EMBL/GenBank/DDBJ databases">
        <title>Genome sequence of Tenacibaculum sp. S2-2, isolated from intestinal microbiota of sea cucumber, Apostichopus japonicas.</title>
        <authorList>
            <person name="Shao Z."/>
            <person name="Wang L."/>
            <person name="Li X."/>
        </authorList>
    </citation>
    <scope>NUCLEOTIDE SEQUENCE [LARGE SCALE GENOMIC DNA]</scope>
    <source>
        <strain evidence="5 6">S2-2</strain>
    </source>
</reference>
<evidence type="ECO:0000256" key="3">
    <source>
        <dbReference type="ARBA" id="ARBA00023163"/>
    </source>
</evidence>
<dbReference type="EMBL" id="LAPZ01000002">
    <property type="protein sequence ID" value="OSY89015.1"/>
    <property type="molecule type" value="Genomic_DNA"/>
</dbReference>
<dbReference type="Proteomes" id="UP000194221">
    <property type="component" value="Unassembled WGS sequence"/>
</dbReference>
<dbReference type="Gene3D" id="1.10.10.60">
    <property type="entry name" value="Homeodomain-like"/>
    <property type="match status" value="2"/>
</dbReference>
<dbReference type="PANTHER" id="PTHR40055:SF1">
    <property type="entry name" value="TRANSCRIPTIONAL REGULATOR YGIV-RELATED"/>
    <property type="match status" value="1"/>
</dbReference>
<dbReference type="PROSITE" id="PS00041">
    <property type="entry name" value="HTH_ARAC_FAMILY_1"/>
    <property type="match status" value="1"/>
</dbReference>
<evidence type="ECO:0000256" key="1">
    <source>
        <dbReference type="ARBA" id="ARBA00023015"/>
    </source>
</evidence>
<keyword evidence="2" id="KW-0238">DNA-binding</keyword>
<dbReference type="PRINTS" id="PR00032">
    <property type="entry name" value="HTHARAC"/>
</dbReference>
<sequence>METKEFYKNRLQQVVSYLRTQYNAKISIKELEELSNFSYRNLQRVFKANYNETIGAYLSRIKVENGAKMLMYSNEEIKIIAESIGYADVYTFSKAFKKHFGISPAMYRNKKEELFQKEPINKLESMPFFEEKITVLPQKKVLFTTFKGDYYSNKLDTLWNLFLEEAEQLNVNVKNSECFGIIWDEPILSETIQYDYDACIVIDDELTIPNKKFKVKTIPQQEYAVFTHIGSYASISKTYDKIFSKWLFSTNKELSEKPFIEIYKKHEGNTEHENDFETEIYIPLKG</sequence>
<evidence type="ECO:0000256" key="2">
    <source>
        <dbReference type="ARBA" id="ARBA00023125"/>
    </source>
</evidence>
<dbReference type="AlphaFoldDB" id="A0A1Y2PF03"/>
<dbReference type="InterPro" id="IPR011256">
    <property type="entry name" value="Reg_factor_effector_dom_sf"/>
</dbReference>
<dbReference type="InterPro" id="IPR018060">
    <property type="entry name" value="HTH_AraC"/>
</dbReference>
<dbReference type="Pfam" id="PF06445">
    <property type="entry name" value="GyrI-like"/>
    <property type="match status" value="1"/>
</dbReference>
<comment type="caution">
    <text evidence="5">The sequence shown here is derived from an EMBL/GenBank/DDBJ whole genome shotgun (WGS) entry which is preliminary data.</text>
</comment>
<dbReference type="PANTHER" id="PTHR40055">
    <property type="entry name" value="TRANSCRIPTIONAL REGULATOR YGIV-RELATED"/>
    <property type="match status" value="1"/>
</dbReference>
<dbReference type="FunCoup" id="A0A1Y2PF03">
    <property type="interactions" value="1"/>
</dbReference>
<organism evidence="5 6">
    <name type="scientific">Tenacibaculum holothuriorum</name>
    <dbReference type="NCBI Taxonomy" id="1635173"/>
    <lineage>
        <taxon>Bacteria</taxon>
        <taxon>Pseudomonadati</taxon>
        <taxon>Bacteroidota</taxon>
        <taxon>Flavobacteriia</taxon>
        <taxon>Flavobacteriales</taxon>
        <taxon>Flavobacteriaceae</taxon>
        <taxon>Tenacibaculum</taxon>
    </lineage>
</organism>
<dbReference type="InParanoid" id="A0A1Y2PF03"/>
<keyword evidence="3" id="KW-0804">Transcription</keyword>
<dbReference type="RefSeq" id="WP_086029833.1">
    <property type="nucleotide sequence ID" value="NZ_LAPZ01000002.1"/>
</dbReference>
<dbReference type="STRING" id="1635173.WH52_04980"/>
<name>A0A1Y2PF03_9FLAO</name>
<dbReference type="SUPFAM" id="SSF55136">
    <property type="entry name" value="Probable bacterial effector-binding domain"/>
    <property type="match status" value="1"/>
</dbReference>
<dbReference type="InterPro" id="IPR018062">
    <property type="entry name" value="HTH_AraC-typ_CS"/>
</dbReference>
<evidence type="ECO:0000313" key="6">
    <source>
        <dbReference type="Proteomes" id="UP000194221"/>
    </source>
</evidence>
<dbReference type="SMART" id="SM00342">
    <property type="entry name" value="HTH_ARAC"/>
    <property type="match status" value="1"/>
</dbReference>
<dbReference type="GO" id="GO:0003700">
    <property type="term" value="F:DNA-binding transcription factor activity"/>
    <property type="evidence" value="ECO:0007669"/>
    <property type="project" value="InterPro"/>
</dbReference>
<dbReference type="SUPFAM" id="SSF46689">
    <property type="entry name" value="Homeodomain-like"/>
    <property type="match status" value="2"/>
</dbReference>
<evidence type="ECO:0000259" key="4">
    <source>
        <dbReference type="PROSITE" id="PS01124"/>
    </source>
</evidence>
<dbReference type="InterPro" id="IPR020449">
    <property type="entry name" value="Tscrpt_reg_AraC-type_HTH"/>
</dbReference>
<dbReference type="InterPro" id="IPR050908">
    <property type="entry name" value="SmbC-like"/>
</dbReference>
<dbReference type="PROSITE" id="PS01124">
    <property type="entry name" value="HTH_ARAC_FAMILY_2"/>
    <property type="match status" value="1"/>
</dbReference>
<accession>A0A1Y2PF03</accession>
<evidence type="ECO:0000313" key="5">
    <source>
        <dbReference type="EMBL" id="OSY89015.1"/>
    </source>
</evidence>
<protein>
    <recommendedName>
        <fullName evidence="4">HTH araC/xylS-type domain-containing protein</fullName>
    </recommendedName>
</protein>
<dbReference type="GO" id="GO:0043565">
    <property type="term" value="F:sequence-specific DNA binding"/>
    <property type="evidence" value="ECO:0007669"/>
    <property type="project" value="InterPro"/>
</dbReference>
<dbReference type="Pfam" id="PF12833">
    <property type="entry name" value="HTH_18"/>
    <property type="match status" value="1"/>
</dbReference>
<dbReference type="InterPro" id="IPR029442">
    <property type="entry name" value="GyrI-like"/>
</dbReference>
<gene>
    <name evidence="5" type="ORF">WH52_04980</name>
</gene>
<dbReference type="SMART" id="SM00871">
    <property type="entry name" value="AraC_E_bind"/>
    <property type="match status" value="1"/>
</dbReference>
<dbReference type="OrthoDB" id="9816011at2"/>
<proteinExistence type="predicted"/>
<keyword evidence="1" id="KW-0805">Transcription regulation</keyword>
<dbReference type="InterPro" id="IPR010499">
    <property type="entry name" value="AraC_E-bd"/>
</dbReference>
<dbReference type="Gene3D" id="3.20.80.10">
    <property type="entry name" value="Regulatory factor, effector binding domain"/>
    <property type="match status" value="1"/>
</dbReference>
<feature type="domain" description="HTH araC/xylS-type" evidence="4">
    <location>
        <begin position="12"/>
        <end position="110"/>
    </location>
</feature>